<evidence type="ECO:0000256" key="1">
    <source>
        <dbReference type="SAM" id="MobiDB-lite"/>
    </source>
</evidence>
<organism evidence="2 3">
    <name type="scientific">Poecilia formosa</name>
    <name type="common">Amazon molly</name>
    <name type="synonym">Limia formosa</name>
    <dbReference type="NCBI Taxonomy" id="48698"/>
    <lineage>
        <taxon>Eukaryota</taxon>
        <taxon>Metazoa</taxon>
        <taxon>Chordata</taxon>
        <taxon>Craniata</taxon>
        <taxon>Vertebrata</taxon>
        <taxon>Euteleostomi</taxon>
        <taxon>Actinopterygii</taxon>
        <taxon>Neopterygii</taxon>
        <taxon>Teleostei</taxon>
        <taxon>Neoteleostei</taxon>
        <taxon>Acanthomorphata</taxon>
        <taxon>Ovalentaria</taxon>
        <taxon>Atherinomorphae</taxon>
        <taxon>Cyprinodontiformes</taxon>
        <taxon>Poeciliidae</taxon>
        <taxon>Poeciliinae</taxon>
        <taxon>Poecilia</taxon>
    </lineage>
</organism>
<reference evidence="2" key="3">
    <citation type="submission" date="2025-09" db="UniProtKB">
        <authorList>
            <consortium name="Ensembl"/>
        </authorList>
    </citation>
    <scope>IDENTIFICATION</scope>
</reference>
<feature type="compositionally biased region" description="Low complexity" evidence="1">
    <location>
        <begin position="1"/>
        <end position="11"/>
    </location>
</feature>
<dbReference type="OMA" id="NDEIPPN"/>
<reference evidence="2" key="2">
    <citation type="submission" date="2025-08" db="UniProtKB">
        <authorList>
            <consortium name="Ensembl"/>
        </authorList>
    </citation>
    <scope>IDENTIFICATION</scope>
</reference>
<dbReference type="AlphaFoldDB" id="A0A096M991"/>
<feature type="compositionally biased region" description="Acidic residues" evidence="1">
    <location>
        <begin position="267"/>
        <end position="279"/>
    </location>
</feature>
<feature type="compositionally biased region" description="Pro residues" evidence="1">
    <location>
        <begin position="12"/>
        <end position="21"/>
    </location>
</feature>
<feature type="compositionally biased region" description="Low complexity" evidence="1">
    <location>
        <begin position="158"/>
        <end position="185"/>
    </location>
</feature>
<feature type="compositionally biased region" description="Basic and acidic residues" evidence="1">
    <location>
        <begin position="202"/>
        <end position="212"/>
    </location>
</feature>
<feature type="compositionally biased region" description="Basic and acidic residues" evidence="1">
    <location>
        <begin position="437"/>
        <end position="455"/>
    </location>
</feature>
<keyword evidence="3" id="KW-1185">Reference proteome</keyword>
<feature type="compositionally biased region" description="Low complexity" evidence="1">
    <location>
        <begin position="135"/>
        <end position="144"/>
    </location>
</feature>
<name>A0A096M991_POEFO</name>
<protein>
    <submittedName>
        <fullName evidence="2">Uncharacterized protein</fullName>
    </submittedName>
</protein>
<feature type="compositionally biased region" description="Acidic residues" evidence="1">
    <location>
        <begin position="372"/>
        <end position="382"/>
    </location>
</feature>
<reference evidence="3" key="1">
    <citation type="submission" date="2013-10" db="EMBL/GenBank/DDBJ databases">
        <authorList>
            <person name="Schartl M."/>
            <person name="Warren W."/>
        </authorList>
    </citation>
    <scope>NUCLEOTIDE SEQUENCE [LARGE SCALE GENOMIC DNA]</scope>
    <source>
        <strain evidence="3">female</strain>
    </source>
</reference>
<dbReference type="Ensembl" id="ENSPFOT00000031306.1">
    <property type="protein sequence ID" value="ENSPFOP00000027982.1"/>
    <property type="gene ID" value="ENSPFOG00000023845.1"/>
</dbReference>
<dbReference type="EMBL" id="AYCK01003857">
    <property type="status" value="NOT_ANNOTATED_CDS"/>
    <property type="molecule type" value="Genomic_DNA"/>
</dbReference>
<evidence type="ECO:0000313" key="3">
    <source>
        <dbReference type="Proteomes" id="UP000028760"/>
    </source>
</evidence>
<feature type="compositionally biased region" description="Acidic residues" evidence="1">
    <location>
        <begin position="309"/>
        <end position="341"/>
    </location>
</feature>
<dbReference type="Proteomes" id="UP000028760">
    <property type="component" value="Unassembled WGS sequence"/>
</dbReference>
<feature type="compositionally biased region" description="Basic and acidic residues" evidence="1">
    <location>
        <begin position="238"/>
        <end position="254"/>
    </location>
</feature>
<proteinExistence type="predicted"/>
<sequence length="455" mass="49791">VPPGFLQTPFQPQSPSPFPPPNFPYLHPLLLQHLTSPFDHYRPWVRSEAVGRAPERYSHPCSDGIAVGSAGQLHTEEPPASSASHVVERENETSAANSKRVRGGGGGRCLSSELDIKPVRLSSGHVESSESGRDSSLTTEASSSESERPGSQRSSRTSSEVVAASCAVALDSETSCSSEEGGTASRGRLEQGRGVNTGSPPPEKEAEELSRSEEEEQTDSLSEKTRSPAQDNKSGGCKGDDVAKSENRDEEVHSSEQSIAEVKSEEGGDAEEDDEESNDEIPPNRNQKEDKDEEEDEDQSEKLENESRDDGEDSDSSQDEDEEREGSEWIEEEEESNEEEDQLRSEEAGDSEDSIICPQENRSKQMKNIPEEAAEDEEEESDTGSSNNKSKEPSDEEDIENLLAPEKPINKKQNAVKTKEKPKATCLNLGIFQVTEDGAKTDQKSDSDESDHFYD</sequence>
<evidence type="ECO:0000313" key="2">
    <source>
        <dbReference type="Ensembl" id="ENSPFOP00000027982.1"/>
    </source>
</evidence>
<feature type="region of interest" description="Disordered" evidence="1">
    <location>
        <begin position="55"/>
        <end position="455"/>
    </location>
</feature>
<feature type="region of interest" description="Disordered" evidence="1">
    <location>
        <begin position="1"/>
        <end position="21"/>
    </location>
</feature>
<accession>A0A096M991</accession>